<dbReference type="AlphaFoldDB" id="A0A6B1G2Z0"/>
<protein>
    <submittedName>
        <fullName evidence="1">Uncharacterized protein</fullName>
    </submittedName>
</protein>
<dbReference type="EMBL" id="VYDA01000319">
    <property type="protein sequence ID" value="MYH61786.1"/>
    <property type="molecule type" value="Genomic_DNA"/>
</dbReference>
<accession>A0A6B1G2Z0</accession>
<evidence type="ECO:0000313" key="1">
    <source>
        <dbReference type="EMBL" id="MYH61786.1"/>
    </source>
</evidence>
<gene>
    <name evidence="1" type="ORF">F4148_08480</name>
</gene>
<dbReference type="Gene3D" id="3.30.420.40">
    <property type="match status" value="1"/>
</dbReference>
<sequence>MVGTPPLLVGAGNGVRQNRLLAQILARRFGKTLLIPNHAEEAAVGAAVAASVGLGIFGDLETAAAALLDYAEAVEP</sequence>
<proteinExistence type="predicted"/>
<name>A0A6B1G2Z0_9CHLR</name>
<reference evidence="1" key="1">
    <citation type="submission" date="2019-09" db="EMBL/GenBank/DDBJ databases">
        <title>Characterisation of the sponge microbiome using genome-centric metagenomics.</title>
        <authorList>
            <person name="Engelberts J.P."/>
            <person name="Robbins S.J."/>
            <person name="De Goeij J.M."/>
            <person name="Aranda M."/>
            <person name="Bell S.C."/>
            <person name="Webster N.S."/>
        </authorList>
    </citation>
    <scope>NUCLEOTIDE SEQUENCE</scope>
    <source>
        <strain evidence="1">SB0675_bin_29</strain>
    </source>
</reference>
<comment type="caution">
    <text evidence="1">The sequence shown here is derived from an EMBL/GenBank/DDBJ whole genome shotgun (WGS) entry which is preliminary data.</text>
</comment>
<dbReference type="SUPFAM" id="SSF53067">
    <property type="entry name" value="Actin-like ATPase domain"/>
    <property type="match status" value="1"/>
</dbReference>
<organism evidence="1">
    <name type="scientific">Caldilineaceae bacterium SB0675_bin_29</name>
    <dbReference type="NCBI Taxonomy" id="2605266"/>
    <lineage>
        <taxon>Bacteria</taxon>
        <taxon>Bacillati</taxon>
        <taxon>Chloroflexota</taxon>
        <taxon>Caldilineae</taxon>
        <taxon>Caldilineales</taxon>
        <taxon>Caldilineaceae</taxon>
    </lineage>
</organism>
<dbReference type="InterPro" id="IPR043129">
    <property type="entry name" value="ATPase_NBD"/>
</dbReference>